<dbReference type="HOGENOM" id="CLU_042529_11_3_10"/>
<accession>H1DKQ7</accession>
<dbReference type="Pfam" id="PF00578">
    <property type="entry name" value="AhpC-TSA"/>
    <property type="match status" value="1"/>
</dbReference>
<dbReference type="CDD" id="cd02966">
    <property type="entry name" value="TlpA_like_family"/>
    <property type="match status" value="1"/>
</dbReference>
<dbReference type="InterPro" id="IPR000866">
    <property type="entry name" value="AhpC/TSA"/>
</dbReference>
<evidence type="ECO:0000259" key="6">
    <source>
        <dbReference type="PROSITE" id="PS51352"/>
    </source>
</evidence>
<dbReference type="InterPro" id="IPR050553">
    <property type="entry name" value="Thioredoxin_ResA/DsbE_sf"/>
</dbReference>
<gene>
    <name evidence="7" type="ORF">HMPREF9449_02843</name>
</gene>
<keyword evidence="5" id="KW-0732">Signal</keyword>
<dbReference type="AlphaFoldDB" id="H1DKQ7"/>
<keyword evidence="8" id="KW-1185">Reference proteome</keyword>
<evidence type="ECO:0000256" key="1">
    <source>
        <dbReference type="ARBA" id="ARBA00004196"/>
    </source>
</evidence>
<evidence type="ECO:0000256" key="2">
    <source>
        <dbReference type="ARBA" id="ARBA00022748"/>
    </source>
</evidence>
<dbReference type="Proteomes" id="UP000004892">
    <property type="component" value="Unassembled WGS sequence"/>
</dbReference>
<keyword evidence="3" id="KW-1015">Disulfide bond</keyword>
<evidence type="ECO:0000256" key="4">
    <source>
        <dbReference type="ARBA" id="ARBA00023284"/>
    </source>
</evidence>
<comment type="caution">
    <text evidence="7">The sequence shown here is derived from an EMBL/GenBank/DDBJ whole genome shotgun (WGS) entry which is preliminary data.</text>
</comment>
<dbReference type="GO" id="GO:0030313">
    <property type="term" value="C:cell envelope"/>
    <property type="evidence" value="ECO:0007669"/>
    <property type="project" value="UniProtKB-SubCell"/>
</dbReference>
<evidence type="ECO:0000256" key="3">
    <source>
        <dbReference type="ARBA" id="ARBA00023157"/>
    </source>
</evidence>
<dbReference type="GeneID" id="98070367"/>
<dbReference type="GO" id="GO:0016491">
    <property type="term" value="F:oxidoreductase activity"/>
    <property type="evidence" value="ECO:0007669"/>
    <property type="project" value="InterPro"/>
</dbReference>
<reference evidence="7 8" key="1">
    <citation type="submission" date="2012-01" db="EMBL/GenBank/DDBJ databases">
        <title>The Genome Sequence of Odoribacter laneus YIT 12061.</title>
        <authorList>
            <consortium name="The Broad Institute Genome Sequencing Platform"/>
            <person name="Earl A."/>
            <person name="Ward D."/>
            <person name="Feldgarden M."/>
            <person name="Gevers D."/>
            <person name="Morotomi M."/>
            <person name="Young S.K."/>
            <person name="Zeng Q."/>
            <person name="Gargeya S."/>
            <person name="Fitzgerald M."/>
            <person name="Haas B."/>
            <person name="Abouelleil A."/>
            <person name="Alvarado L."/>
            <person name="Arachchi H.M."/>
            <person name="Berlin A."/>
            <person name="Chapman S.B."/>
            <person name="Gearin G."/>
            <person name="Goldberg J."/>
            <person name="Griggs A."/>
            <person name="Gujja S."/>
            <person name="Hansen M."/>
            <person name="Heiman D."/>
            <person name="Howarth C."/>
            <person name="Larimer J."/>
            <person name="Lui A."/>
            <person name="MacDonald P.J.P."/>
            <person name="McCowen C."/>
            <person name="Montmayeur A."/>
            <person name="Murphy C."/>
            <person name="Neiman D."/>
            <person name="Pearson M."/>
            <person name="Priest M."/>
            <person name="Roberts A."/>
            <person name="Saif S."/>
            <person name="Shea T."/>
            <person name="Sisk P."/>
            <person name="Stolte C."/>
            <person name="Sykes S."/>
            <person name="Wortman J."/>
            <person name="Nusbaum C."/>
            <person name="Birren B."/>
        </authorList>
    </citation>
    <scope>NUCLEOTIDE SEQUENCE [LARGE SCALE GENOMIC DNA]</scope>
    <source>
        <strain evidence="7 8">YIT 12061</strain>
    </source>
</reference>
<keyword evidence="4" id="KW-0676">Redox-active center</keyword>
<dbReference type="InterPro" id="IPR036249">
    <property type="entry name" value="Thioredoxin-like_sf"/>
</dbReference>
<name>H1DKQ7_9BACT</name>
<sequence length="175" mass="20081">MKKVIFVLLFAAISGMTFAQKAETLVKTGMTVPDFEVKMFDGQTIQMKDLRGKVVLLNFWATWCPDCIRELARVQTDIIDRFQGKNFVFLPISRQDSYEKIKAFREKRGHTFPMGMDPDRKIYAQFATAIIPRNFIIDRDGKILYAGEGDDETSFQKLILEIEKALKTPASLKSE</sequence>
<evidence type="ECO:0000313" key="8">
    <source>
        <dbReference type="Proteomes" id="UP000004892"/>
    </source>
</evidence>
<feature type="signal peptide" evidence="5">
    <location>
        <begin position="1"/>
        <end position="19"/>
    </location>
</feature>
<dbReference type="EMBL" id="ADMC01000032">
    <property type="protein sequence ID" value="EHP45367.1"/>
    <property type="molecule type" value="Genomic_DNA"/>
</dbReference>
<dbReference type="GO" id="GO:0017004">
    <property type="term" value="P:cytochrome complex assembly"/>
    <property type="evidence" value="ECO:0007669"/>
    <property type="project" value="UniProtKB-KW"/>
</dbReference>
<dbReference type="GO" id="GO:0016209">
    <property type="term" value="F:antioxidant activity"/>
    <property type="evidence" value="ECO:0007669"/>
    <property type="project" value="InterPro"/>
</dbReference>
<dbReference type="PROSITE" id="PS51352">
    <property type="entry name" value="THIOREDOXIN_2"/>
    <property type="match status" value="1"/>
</dbReference>
<evidence type="ECO:0000256" key="5">
    <source>
        <dbReference type="SAM" id="SignalP"/>
    </source>
</evidence>
<proteinExistence type="predicted"/>
<dbReference type="STRING" id="742817.HMPREF9449_02843"/>
<organism evidence="7 8">
    <name type="scientific">Odoribacter laneus YIT 12061</name>
    <dbReference type="NCBI Taxonomy" id="742817"/>
    <lineage>
        <taxon>Bacteria</taxon>
        <taxon>Pseudomonadati</taxon>
        <taxon>Bacteroidota</taxon>
        <taxon>Bacteroidia</taxon>
        <taxon>Bacteroidales</taxon>
        <taxon>Odoribacteraceae</taxon>
        <taxon>Odoribacter</taxon>
    </lineage>
</organism>
<protein>
    <recommendedName>
        <fullName evidence="6">Thioredoxin domain-containing protein</fullName>
    </recommendedName>
</protein>
<dbReference type="RefSeq" id="WP_009137986.1">
    <property type="nucleotide sequence ID" value="NZ_JH594598.1"/>
</dbReference>
<dbReference type="Gene3D" id="3.40.30.10">
    <property type="entry name" value="Glutaredoxin"/>
    <property type="match status" value="1"/>
</dbReference>
<dbReference type="eggNOG" id="COG0526">
    <property type="taxonomic scope" value="Bacteria"/>
</dbReference>
<dbReference type="PANTHER" id="PTHR42852">
    <property type="entry name" value="THIOL:DISULFIDE INTERCHANGE PROTEIN DSBE"/>
    <property type="match status" value="1"/>
</dbReference>
<dbReference type="SUPFAM" id="SSF52833">
    <property type="entry name" value="Thioredoxin-like"/>
    <property type="match status" value="1"/>
</dbReference>
<comment type="subcellular location">
    <subcellularLocation>
        <location evidence="1">Cell envelope</location>
    </subcellularLocation>
</comment>
<evidence type="ECO:0000313" key="7">
    <source>
        <dbReference type="EMBL" id="EHP45367.1"/>
    </source>
</evidence>
<dbReference type="PATRIC" id="fig|742817.3.peg.3037"/>
<feature type="chain" id="PRO_5003550267" description="Thioredoxin domain-containing protein" evidence="5">
    <location>
        <begin position="20"/>
        <end position="175"/>
    </location>
</feature>
<dbReference type="InterPro" id="IPR013766">
    <property type="entry name" value="Thioredoxin_domain"/>
</dbReference>
<feature type="domain" description="Thioredoxin" evidence="6">
    <location>
        <begin position="26"/>
        <end position="168"/>
    </location>
</feature>
<keyword evidence="2" id="KW-0201">Cytochrome c-type biogenesis</keyword>
<dbReference type="PANTHER" id="PTHR42852:SF6">
    <property type="entry name" value="THIOL:DISULFIDE INTERCHANGE PROTEIN DSBE"/>
    <property type="match status" value="1"/>
</dbReference>